<evidence type="ECO:0000256" key="11">
    <source>
        <dbReference type="SAM" id="Phobius"/>
    </source>
</evidence>
<proteinExistence type="inferred from homology"/>
<evidence type="ECO:0000256" key="1">
    <source>
        <dbReference type="ARBA" id="ARBA00004141"/>
    </source>
</evidence>
<keyword evidence="3" id="KW-0813">Transport</keyword>
<dbReference type="InterPro" id="IPR032880">
    <property type="entry name" value="CSC1/OSCA1-like_N"/>
</dbReference>
<dbReference type="PANTHER" id="PTHR13018">
    <property type="entry name" value="PROBABLE MEMBRANE PROTEIN DUF221-RELATED"/>
    <property type="match status" value="1"/>
</dbReference>
<feature type="compositionally biased region" description="Basic and acidic residues" evidence="10">
    <location>
        <begin position="994"/>
        <end position="1005"/>
    </location>
</feature>
<evidence type="ECO:0000256" key="7">
    <source>
        <dbReference type="ARBA" id="ARBA00023065"/>
    </source>
</evidence>
<dbReference type="EMBL" id="LEKV01000001">
    <property type="protein sequence ID" value="KVI12494.1"/>
    <property type="molecule type" value="Genomic_DNA"/>
</dbReference>
<evidence type="ECO:0000256" key="5">
    <source>
        <dbReference type="ARBA" id="ARBA00022837"/>
    </source>
</evidence>
<evidence type="ECO:0000256" key="4">
    <source>
        <dbReference type="ARBA" id="ARBA00022692"/>
    </source>
</evidence>
<feature type="transmembrane region" description="Helical" evidence="11">
    <location>
        <begin position="256"/>
        <end position="279"/>
    </location>
</feature>
<dbReference type="Proteomes" id="UP000243975">
    <property type="component" value="Unassembled WGS sequence"/>
</dbReference>
<dbReference type="InterPro" id="IPR027815">
    <property type="entry name" value="CSC1/OSCA1-like_cyt"/>
</dbReference>
<evidence type="ECO:0000256" key="8">
    <source>
        <dbReference type="ARBA" id="ARBA00023136"/>
    </source>
</evidence>
<dbReference type="InterPro" id="IPR003864">
    <property type="entry name" value="CSC1/OSCA1-like_7TM"/>
</dbReference>
<feature type="transmembrane region" description="Helical" evidence="11">
    <location>
        <begin position="894"/>
        <end position="912"/>
    </location>
</feature>
<evidence type="ECO:0000256" key="10">
    <source>
        <dbReference type="SAM" id="MobiDB-lite"/>
    </source>
</evidence>
<feature type="domain" description="CSC1/OSCA1-like 7TM region" evidence="12">
    <location>
        <begin position="206"/>
        <end position="403"/>
    </location>
</feature>
<feature type="transmembrane region" description="Helical" evidence="11">
    <location>
        <begin position="546"/>
        <end position="565"/>
    </location>
</feature>
<evidence type="ECO:0000256" key="9">
    <source>
        <dbReference type="ARBA" id="ARBA00023303"/>
    </source>
</evidence>
<reference evidence="15 16" key="1">
    <citation type="journal article" date="2016" name="Sci. Rep.">
        <title>The genome sequence of the outbreeding globe artichoke constructed de novo incorporating a phase-aware low-pass sequencing strategy of F1 progeny.</title>
        <authorList>
            <person name="Scaglione D."/>
            <person name="Reyes-Chin-Wo S."/>
            <person name="Acquadro A."/>
            <person name="Froenicke L."/>
            <person name="Portis E."/>
            <person name="Beitel C."/>
            <person name="Tirone M."/>
            <person name="Mauro R."/>
            <person name="Lo Monaco A."/>
            <person name="Mauromicale G."/>
            <person name="Faccioli P."/>
            <person name="Cattivelli L."/>
            <person name="Rieseberg L."/>
            <person name="Michelmore R."/>
            <person name="Lanteri S."/>
        </authorList>
    </citation>
    <scope>NUCLEOTIDE SEQUENCE [LARGE SCALE GENOMIC DNA]</scope>
    <source>
        <strain evidence="15">2C</strain>
    </source>
</reference>
<feature type="transmembrane region" description="Helical" evidence="11">
    <location>
        <begin position="300"/>
        <end position="319"/>
    </location>
</feature>
<evidence type="ECO:0000259" key="13">
    <source>
        <dbReference type="Pfam" id="PF13967"/>
    </source>
</evidence>
<comment type="similarity">
    <text evidence="2">Belongs to the CSC1 (TC 1.A.17) family.</text>
</comment>
<sequence>MATVSDVTVSAAINSLSAVLFLVAFAILRLQPMNDRVYFSKCLKIFIPIAALALSVLLPVNYTDRNFEIMSTKVVYNANKLAKIVNQKKDLHNRLIYYTNKYERKHDKRPTTKVRGSKLSRYLSFCVICSFITFRFEVAERERVIGDPKSVVPAAFVSFKSRWGAAVCAQTQQTRNPIHWLTTWAPQPRDVYWDNLAIPFIELNMRRLLIAAAVIGLTFFFMIPIAFVQTLANIESIEKVVPFLKPLINKGPIKSVIQGFLPGIVLKIFILILPMIVMAMSKIEGFVAISTLEARSAAKFHLFLIVNVFFGSIVAGTVLQQLEEFLNQKPADIPRIIGVSIPMKATFFMTYIMVDGWAGIAAEILRLIPLIIFHLKNIFLVKTEKDREEAMNPGSLAWPVTEPLSAGGNSEHERCSTLDTFSSRVAFFKDVAVFDDFEDYEYPLVATKRSSRNGSQIGTDQGSPSVDLTRNKNMIFGYGLNAVGFLNPFLRLKIFVPIALLAFAVLLPVNYTGENFKIVSLNMKDITFGEIDKFSISNVPAASKRLIAHIAMAYVFTFWTCYVLYKEYKIVLVRNVPPDPDESVSDHVDHFFRVNHPDQYLSHQVVYNANKLAKMVAQKKHLHNRLIYYTNKHERNPDKRPTTKVSAFVSFRSRWGAAVCAQTQQTRNPTRWLTDWAPEPRDVYWDNLAIPFVELNVRRLLMAGALFGLTFCFIVPIALVQTLANIESIEKVVPFLKPLINKRSIKSVIQGFLPGIVLKLFLIILPMILMAMSKIEGFTALSALEARSAGKFHLFLLNIFLVKTEKDREEAMDPGSLLWPVTEPRMQLYFLLGLVYSTVTPILLPFIIIINVYHQKYESAASFWPDVNRRILIGLTISQFTLLGLLSTKNATNSTPFLLVLPVLTFWFHRFCKNRFESAFRKFPLQDAMIKDTLERATEPHLDLKSYLQDAYIHPVFKDGEIDTSMDVYDDDDYPVVATRRSSRKGSQVGTREGSPDERSGILAV</sequence>
<keyword evidence="16" id="KW-1185">Reference proteome</keyword>
<evidence type="ECO:0000256" key="2">
    <source>
        <dbReference type="ARBA" id="ARBA00007779"/>
    </source>
</evidence>
<dbReference type="Pfam" id="PF13967">
    <property type="entry name" value="RSN1_TM"/>
    <property type="match status" value="1"/>
</dbReference>
<keyword evidence="7" id="KW-0406">Ion transport</keyword>
<feature type="domain" description="CSC1/OSCA1-like N-terminal transmembrane" evidence="13">
    <location>
        <begin position="474"/>
        <end position="567"/>
    </location>
</feature>
<dbReference type="InterPro" id="IPR045122">
    <property type="entry name" value="Csc1-like"/>
</dbReference>
<keyword evidence="6 11" id="KW-1133">Transmembrane helix</keyword>
<keyword evidence="8 11" id="KW-0472">Membrane</keyword>
<feature type="region of interest" description="Disordered" evidence="10">
    <location>
        <begin position="979"/>
        <end position="1005"/>
    </location>
</feature>
<feature type="transmembrane region" description="Helical" evidence="11">
    <location>
        <begin position="700"/>
        <end position="724"/>
    </location>
</feature>
<feature type="transmembrane region" description="Helical" evidence="11">
    <location>
        <begin position="752"/>
        <end position="772"/>
    </location>
</feature>
<dbReference type="GO" id="GO:0005227">
    <property type="term" value="F:calcium-activated cation channel activity"/>
    <property type="evidence" value="ECO:0007669"/>
    <property type="project" value="InterPro"/>
</dbReference>
<feature type="domain" description="CSC1/OSCA1-like cytosolic" evidence="14">
    <location>
        <begin position="570"/>
        <end position="645"/>
    </location>
</feature>
<evidence type="ECO:0000313" key="16">
    <source>
        <dbReference type="Proteomes" id="UP000243975"/>
    </source>
</evidence>
<feature type="transmembrane region" description="Helical" evidence="11">
    <location>
        <begin position="356"/>
        <end position="375"/>
    </location>
</feature>
<evidence type="ECO:0000259" key="12">
    <source>
        <dbReference type="Pfam" id="PF02714"/>
    </source>
</evidence>
<evidence type="ECO:0000313" key="15">
    <source>
        <dbReference type="EMBL" id="KVI12494.1"/>
    </source>
</evidence>
<comment type="caution">
    <text evidence="15">The sequence shown here is derived from an EMBL/GenBank/DDBJ whole genome shotgun (WGS) entry which is preliminary data.</text>
</comment>
<comment type="subcellular location">
    <subcellularLocation>
        <location evidence="1">Membrane</location>
        <topology evidence="1">Multi-pass membrane protein</topology>
    </subcellularLocation>
</comment>
<evidence type="ECO:0000256" key="6">
    <source>
        <dbReference type="ARBA" id="ARBA00022989"/>
    </source>
</evidence>
<feature type="transmembrane region" description="Helical" evidence="11">
    <location>
        <begin position="494"/>
        <end position="513"/>
    </location>
</feature>
<evidence type="ECO:0000259" key="14">
    <source>
        <dbReference type="Pfam" id="PF14703"/>
    </source>
</evidence>
<feature type="transmembrane region" description="Helical" evidence="11">
    <location>
        <begin position="12"/>
        <end position="30"/>
    </location>
</feature>
<feature type="domain" description="CSC1/OSCA1-like cytosolic" evidence="14">
    <location>
        <begin position="69"/>
        <end position="195"/>
    </location>
</feature>
<feature type="transmembrane region" description="Helical" evidence="11">
    <location>
        <begin position="871"/>
        <end position="888"/>
    </location>
</feature>
<keyword evidence="5" id="KW-0106">Calcium</keyword>
<keyword evidence="9" id="KW-0407">Ion channel</keyword>
<organism evidence="15 16">
    <name type="scientific">Cynara cardunculus var. scolymus</name>
    <name type="common">Globe artichoke</name>
    <name type="synonym">Cynara scolymus</name>
    <dbReference type="NCBI Taxonomy" id="59895"/>
    <lineage>
        <taxon>Eukaryota</taxon>
        <taxon>Viridiplantae</taxon>
        <taxon>Streptophyta</taxon>
        <taxon>Embryophyta</taxon>
        <taxon>Tracheophyta</taxon>
        <taxon>Spermatophyta</taxon>
        <taxon>Magnoliopsida</taxon>
        <taxon>eudicotyledons</taxon>
        <taxon>Gunneridae</taxon>
        <taxon>Pentapetalae</taxon>
        <taxon>asterids</taxon>
        <taxon>campanulids</taxon>
        <taxon>Asterales</taxon>
        <taxon>Asteraceae</taxon>
        <taxon>Carduoideae</taxon>
        <taxon>Cardueae</taxon>
        <taxon>Carduinae</taxon>
        <taxon>Cynara</taxon>
    </lineage>
</organism>
<dbReference type="Pfam" id="PF14703">
    <property type="entry name" value="PHM7_cyt"/>
    <property type="match status" value="3"/>
</dbReference>
<feature type="transmembrane region" description="Helical" evidence="11">
    <location>
        <begin position="42"/>
        <end position="62"/>
    </location>
</feature>
<dbReference type="Gramene" id="KVI12494">
    <property type="protein sequence ID" value="KVI12494"/>
    <property type="gene ID" value="Ccrd_009133"/>
</dbReference>
<feature type="domain" description="CSC1/OSCA1-like 7TM region" evidence="12">
    <location>
        <begin position="698"/>
        <end position="804"/>
    </location>
</feature>
<dbReference type="AlphaFoldDB" id="A0A103YNS1"/>
<gene>
    <name evidence="15" type="ORF">Ccrd_009133</name>
</gene>
<dbReference type="Pfam" id="PF02714">
    <property type="entry name" value="RSN1_7TM"/>
    <property type="match status" value="2"/>
</dbReference>
<evidence type="ECO:0000256" key="3">
    <source>
        <dbReference type="ARBA" id="ARBA00022448"/>
    </source>
</evidence>
<feature type="domain" description="CSC1/OSCA1-like cytosolic" evidence="14">
    <location>
        <begin position="646"/>
        <end position="687"/>
    </location>
</feature>
<dbReference type="PANTHER" id="PTHR13018:SF124">
    <property type="entry name" value="ERD (EARLY-RESPONSIVE TO DEHYDRATION STRESS) FAMILY PROTEIN-RELATED"/>
    <property type="match status" value="1"/>
</dbReference>
<name>A0A103YNS1_CYNCS</name>
<dbReference type="GO" id="GO:0005886">
    <property type="term" value="C:plasma membrane"/>
    <property type="evidence" value="ECO:0007669"/>
    <property type="project" value="TreeGrafter"/>
</dbReference>
<feature type="transmembrane region" description="Helical" evidence="11">
    <location>
        <begin position="828"/>
        <end position="850"/>
    </location>
</feature>
<feature type="transmembrane region" description="Helical" evidence="11">
    <location>
        <begin position="208"/>
        <end position="232"/>
    </location>
</feature>
<keyword evidence="4 11" id="KW-0812">Transmembrane</keyword>
<protein>
    <submittedName>
        <fullName evidence="15">Uncharacterized protein</fullName>
    </submittedName>
</protein>
<accession>A0A103YNS1</accession>